<accession>A0A271VMD2</accession>
<evidence type="ECO:0000313" key="3">
    <source>
        <dbReference type="Proteomes" id="UP000216173"/>
    </source>
</evidence>
<dbReference type="RefSeq" id="WP_055045088.1">
    <property type="nucleotide sequence ID" value="NZ_LBGR01000054.1"/>
</dbReference>
<organism evidence="2 3">
    <name type="scientific">Vibrio metoecus</name>
    <dbReference type="NCBI Taxonomy" id="1481663"/>
    <lineage>
        <taxon>Bacteria</taxon>
        <taxon>Pseudomonadati</taxon>
        <taxon>Pseudomonadota</taxon>
        <taxon>Gammaproteobacteria</taxon>
        <taxon>Vibrionales</taxon>
        <taxon>Vibrionaceae</taxon>
        <taxon>Vibrio</taxon>
    </lineage>
</organism>
<reference evidence="3" key="1">
    <citation type="submission" date="2017-07" db="EMBL/GenBank/DDBJ databases">
        <authorList>
            <person name="Boucher Y."/>
            <person name="Orata F.D."/>
        </authorList>
    </citation>
    <scope>NUCLEOTIDE SEQUENCE [LARGE SCALE GENOMIC DNA]</scope>
    <source>
        <strain evidence="3">OYP9E10</strain>
    </source>
</reference>
<evidence type="ECO:0000259" key="1">
    <source>
        <dbReference type="Pfam" id="PF18735"/>
    </source>
</evidence>
<comment type="caution">
    <text evidence="2">The sequence shown here is derived from an EMBL/GenBank/DDBJ whole genome shotgun (WGS) entry which is preliminary data.</text>
</comment>
<feature type="domain" description="RiboL-PSP-HEPN" evidence="1">
    <location>
        <begin position="69"/>
        <end position="245"/>
    </location>
</feature>
<name>A0A271VMD2_VIBMT</name>
<dbReference type="Proteomes" id="UP000216173">
    <property type="component" value="Unassembled WGS sequence"/>
</dbReference>
<proteinExistence type="predicted"/>
<dbReference type="AlphaFoldDB" id="A0A271VMD2"/>
<dbReference type="Pfam" id="PF18735">
    <property type="entry name" value="HEPN_RiboL-PSP"/>
    <property type="match status" value="1"/>
</dbReference>
<dbReference type="EMBL" id="NMSH01000054">
    <property type="protein sequence ID" value="PAR19323.1"/>
    <property type="molecule type" value="Genomic_DNA"/>
</dbReference>
<protein>
    <recommendedName>
        <fullName evidence="1">RiboL-PSP-HEPN domain-containing protein</fullName>
    </recommendedName>
</protein>
<gene>
    <name evidence="2" type="ORF">CGU03_17435</name>
</gene>
<dbReference type="InterPro" id="IPR041519">
    <property type="entry name" value="HEPN_RiboL-PSP"/>
</dbReference>
<evidence type="ECO:0000313" key="2">
    <source>
        <dbReference type="EMBL" id="PAR19323.1"/>
    </source>
</evidence>
<sequence>MSSIKDHIFDLEEQAKIDWIQEQMEDCDADENSPGWYELEEEYASIMEGQDAEAEYQWYLKNSYSHFYENLRTELENLHKVLNGAFSKGTEQVVLRMSYVHAVTILETFISDYVKTLIVKNENLLSNLLNSQSITNKKLNIGELRFTLKDIYNSKTGVTGIVLEELSKVSFHNISHVTIILKAMFNSDFRYRTRSIGAVANLRHDFIHRNGVDTDGKVIILQTSDVLNAIETIDNFADELHRFIIDALNA</sequence>